<evidence type="ECO:0008006" key="4">
    <source>
        <dbReference type="Google" id="ProtNLM"/>
    </source>
</evidence>
<feature type="signal peptide" evidence="1">
    <location>
        <begin position="1"/>
        <end position="40"/>
    </location>
</feature>
<gene>
    <name evidence="2" type="ORF">CLV40_11167</name>
</gene>
<evidence type="ECO:0000256" key="1">
    <source>
        <dbReference type="SAM" id="SignalP"/>
    </source>
</evidence>
<protein>
    <recommendedName>
        <fullName evidence="4">Ig-like domain-containing protein</fullName>
    </recommendedName>
</protein>
<comment type="caution">
    <text evidence="2">The sequence shown here is derived from an EMBL/GenBank/DDBJ whole genome shotgun (WGS) entry which is preliminary data.</text>
</comment>
<feature type="chain" id="PRO_5015714440" description="Ig-like domain-containing protein" evidence="1">
    <location>
        <begin position="41"/>
        <end position="191"/>
    </location>
</feature>
<dbReference type="AlphaFoldDB" id="A0A2S6GLQ5"/>
<accession>A0A2S6GLQ5</accession>
<dbReference type="RefSeq" id="WP_146108133.1">
    <property type="nucleotide sequence ID" value="NZ_CP154825.1"/>
</dbReference>
<name>A0A2S6GLQ5_9PSEU</name>
<sequence>MIGSVRRLPVGTRLRAVRATVVAVVLVLVAPVTVAAPAQAAVIELTCDVNVHLSFSPALTATQTTADVVAVATVVNCLSPSGNHNDLQAGSVSDATGTITSLGGVPCNLLATITGSATIDWSPTGEHTTFDFTVNTNPLNGLIALQTTQTSGPLNGTTSLTVAAANPNLGCALGGLSSLTVPIGQTTFLGT</sequence>
<dbReference type="EMBL" id="PTIX01000011">
    <property type="protein sequence ID" value="PPK66103.1"/>
    <property type="molecule type" value="Genomic_DNA"/>
</dbReference>
<evidence type="ECO:0000313" key="2">
    <source>
        <dbReference type="EMBL" id="PPK66103.1"/>
    </source>
</evidence>
<proteinExistence type="predicted"/>
<dbReference type="Proteomes" id="UP000239203">
    <property type="component" value="Unassembled WGS sequence"/>
</dbReference>
<dbReference type="OrthoDB" id="3694661at2"/>
<evidence type="ECO:0000313" key="3">
    <source>
        <dbReference type="Proteomes" id="UP000239203"/>
    </source>
</evidence>
<keyword evidence="3" id="KW-1185">Reference proteome</keyword>
<keyword evidence="1" id="KW-0732">Signal</keyword>
<reference evidence="2 3" key="1">
    <citation type="submission" date="2018-02" db="EMBL/GenBank/DDBJ databases">
        <title>Genomic Encyclopedia of Archaeal and Bacterial Type Strains, Phase II (KMG-II): from individual species to whole genera.</title>
        <authorList>
            <person name="Goeker M."/>
        </authorList>
    </citation>
    <scope>NUCLEOTIDE SEQUENCE [LARGE SCALE GENOMIC DNA]</scope>
    <source>
        <strain evidence="2 3">YU 961-1</strain>
    </source>
</reference>
<organism evidence="2 3">
    <name type="scientific">Actinokineospora auranticolor</name>
    <dbReference type="NCBI Taxonomy" id="155976"/>
    <lineage>
        <taxon>Bacteria</taxon>
        <taxon>Bacillati</taxon>
        <taxon>Actinomycetota</taxon>
        <taxon>Actinomycetes</taxon>
        <taxon>Pseudonocardiales</taxon>
        <taxon>Pseudonocardiaceae</taxon>
        <taxon>Actinokineospora</taxon>
    </lineage>
</organism>